<sequence>MDLGLKGKVAVVTGASKGIGLGIAKELIQEGAKVAICARNAEETESAAKMLAESGEVYSEVVDMSQEQQVYAFGQHVIDRFGQIDCWVNNVGAQLTKDGEEYTDELMERIYGVCFKSAAFGCQAAFRSMKHHGGSIVNISSLSARCPTTGKATLYGPMKAAVNNLTITMAGEYAAYGVRVNCVMPGYIMTEFNTENTTKEALDNICAGTLMQRTGRVEECAKPVVFLCGNGSTFMTGVTIEVSGGRFITLNPDYSFRERERLEA</sequence>
<comment type="similarity">
    <text evidence="1">Belongs to the short-chain dehydrogenases/reductases (SDR) family.</text>
</comment>
<comment type="caution">
    <text evidence="3">The sequence shown here is derived from an EMBL/GenBank/DDBJ whole genome shotgun (WGS) entry which is preliminary data.</text>
</comment>
<proteinExistence type="inferred from homology"/>
<dbReference type="SUPFAM" id="SSF51735">
    <property type="entry name" value="NAD(P)-binding Rossmann-fold domains"/>
    <property type="match status" value="1"/>
</dbReference>
<evidence type="ECO:0008006" key="5">
    <source>
        <dbReference type="Google" id="ProtNLM"/>
    </source>
</evidence>
<dbReference type="HOGENOM" id="CLU_010194_1_2_9"/>
<organism evidence="3 4">
    <name type="scientific">Hungatella hathewayi WAL-18680</name>
    <dbReference type="NCBI Taxonomy" id="742737"/>
    <lineage>
        <taxon>Bacteria</taxon>
        <taxon>Bacillati</taxon>
        <taxon>Bacillota</taxon>
        <taxon>Clostridia</taxon>
        <taxon>Lachnospirales</taxon>
        <taxon>Lachnospiraceae</taxon>
        <taxon>Hungatella</taxon>
    </lineage>
</organism>
<name>G5IDK7_9FIRM</name>
<evidence type="ECO:0000313" key="3">
    <source>
        <dbReference type="EMBL" id="EHI60453.1"/>
    </source>
</evidence>
<dbReference type="GO" id="GO:0008206">
    <property type="term" value="P:bile acid metabolic process"/>
    <property type="evidence" value="ECO:0007669"/>
    <property type="project" value="UniProtKB-ARBA"/>
</dbReference>
<gene>
    <name evidence="3" type="ORF">HMPREF9473_01584</name>
</gene>
<dbReference type="PANTHER" id="PTHR42760">
    <property type="entry name" value="SHORT-CHAIN DEHYDROGENASES/REDUCTASES FAMILY MEMBER"/>
    <property type="match status" value="1"/>
</dbReference>
<evidence type="ECO:0000256" key="1">
    <source>
        <dbReference type="ARBA" id="ARBA00006484"/>
    </source>
</evidence>
<dbReference type="RefSeq" id="WP_006779570.1">
    <property type="nucleotide sequence ID" value="NZ_CP040506.1"/>
</dbReference>
<dbReference type="FunFam" id="3.40.50.720:FF:000084">
    <property type="entry name" value="Short-chain dehydrogenase reductase"/>
    <property type="match status" value="1"/>
</dbReference>
<dbReference type="Proteomes" id="UP000005384">
    <property type="component" value="Unassembled WGS sequence"/>
</dbReference>
<dbReference type="PRINTS" id="PR00081">
    <property type="entry name" value="GDHRDH"/>
</dbReference>
<dbReference type="InterPro" id="IPR002347">
    <property type="entry name" value="SDR_fam"/>
</dbReference>
<dbReference type="AlphaFoldDB" id="G5IDK7"/>
<evidence type="ECO:0000313" key="4">
    <source>
        <dbReference type="Proteomes" id="UP000005384"/>
    </source>
</evidence>
<dbReference type="InterPro" id="IPR036291">
    <property type="entry name" value="NAD(P)-bd_dom_sf"/>
</dbReference>
<dbReference type="CDD" id="cd05233">
    <property type="entry name" value="SDR_c"/>
    <property type="match status" value="1"/>
</dbReference>
<evidence type="ECO:0000256" key="2">
    <source>
        <dbReference type="ARBA" id="ARBA00023002"/>
    </source>
</evidence>
<accession>G5IDK7</accession>
<dbReference type="PRINTS" id="PR00080">
    <property type="entry name" value="SDRFAMILY"/>
</dbReference>
<reference evidence="3 4" key="1">
    <citation type="submission" date="2011-08" db="EMBL/GenBank/DDBJ databases">
        <title>The Genome Sequence of Clostridium hathewayi WAL-18680.</title>
        <authorList>
            <consortium name="The Broad Institute Genome Sequencing Platform"/>
            <person name="Earl A."/>
            <person name="Ward D."/>
            <person name="Feldgarden M."/>
            <person name="Gevers D."/>
            <person name="Finegold S.M."/>
            <person name="Summanen P.H."/>
            <person name="Molitoris D.R."/>
            <person name="Song M."/>
            <person name="Daigneault M."/>
            <person name="Allen-Vercoe E."/>
            <person name="Young S.K."/>
            <person name="Zeng Q."/>
            <person name="Gargeya S."/>
            <person name="Fitzgerald M."/>
            <person name="Haas B."/>
            <person name="Abouelleil A."/>
            <person name="Alvarado L."/>
            <person name="Arachchi H.M."/>
            <person name="Berlin A."/>
            <person name="Brown A."/>
            <person name="Chapman S.B."/>
            <person name="Chen Z."/>
            <person name="Dunbar C."/>
            <person name="Freedman E."/>
            <person name="Gearin G."/>
            <person name="Gellesch M."/>
            <person name="Goldberg J."/>
            <person name="Griggs A."/>
            <person name="Gujja S."/>
            <person name="Heiman D."/>
            <person name="Howarth C."/>
            <person name="Larson L."/>
            <person name="Lui A."/>
            <person name="MacDonald P.J.P."/>
            <person name="Montmayeur A."/>
            <person name="Murphy C."/>
            <person name="Neiman D."/>
            <person name="Pearson M."/>
            <person name="Priest M."/>
            <person name="Roberts A."/>
            <person name="Saif S."/>
            <person name="Shea T."/>
            <person name="Shenoy N."/>
            <person name="Sisk P."/>
            <person name="Stolte C."/>
            <person name="Sykes S."/>
            <person name="Wortman J."/>
            <person name="Nusbaum C."/>
            <person name="Birren B."/>
        </authorList>
    </citation>
    <scope>NUCLEOTIDE SEQUENCE [LARGE SCALE GENOMIC DNA]</scope>
    <source>
        <strain evidence="3 4">WAL-18680</strain>
    </source>
</reference>
<keyword evidence="4" id="KW-1185">Reference proteome</keyword>
<dbReference type="PATRIC" id="fig|742737.3.peg.1606"/>
<dbReference type="Gene3D" id="3.40.50.720">
    <property type="entry name" value="NAD(P)-binding Rossmann-like Domain"/>
    <property type="match status" value="1"/>
</dbReference>
<dbReference type="EMBL" id="ADLN01000020">
    <property type="protein sequence ID" value="EHI60453.1"/>
    <property type="molecule type" value="Genomic_DNA"/>
</dbReference>
<keyword evidence="2" id="KW-0560">Oxidoreductase</keyword>
<dbReference type="OrthoDB" id="9803333at2"/>
<protein>
    <recommendedName>
        <fullName evidence="5">SDR family oxidoreductase</fullName>
    </recommendedName>
</protein>
<dbReference type="Pfam" id="PF13561">
    <property type="entry name" value="adh_short_C2"/>
    <property type="match status" value="1"/>
</dbReference>
<dbReference type="GO" id="GO:0016616">
    <property type="term" value="F:oxidoreductase activity, acting on the CH-OH group of donors, NAD or NADP as acceptor"/>
    <property type="evidence" value="ECO:0007669"/>
    <property type="project" value="TreeGrafter"/>
</dbReference>